<dbReference type="RefSeq" id="WP_377089306.1">
    <property type="nucleotide sequence ID" value="NZ_JBHSJL010000014.1"/>
</dbReference>
<name>A0ABW4ZAW6_9BACT</name>
<dbReference type="SUPFAM" id="SSF46689">
    <property type="entry name" value="Homeodomain-like"/>
    <property type="match status" value="1"/>
</dbReference>
<dbReference type="Pfam" id="PF00440">
    <property type="entry name" value="TetR_N"/>
    <property type="match status" value="1"/>
</dbReference>
<evidence type="ECO:0000313" key="7">
    <source>
        <dbReference type="Proteomes" id="UP001597389"/>
    </source>
</evidence>
<keyword evidence="3" id="KW-0804">Transcription</keyword>
<sequence length="206" mass="22274">MKDKLLNSAIRVFSRTGYRDGKVAEIVRGAKANIASVNYYFGSKEKLFAQVLRKAYAKAEAVHPVSGNLPKSAPPEERLAAFARAIVRRTLDSGSAGDFNRIMSKTVHSPGSPIDTICAEITTLQVEPLQEILVGYLGQVDEQSYAVATLNFLSLAAVVAKHPFVIEKIFGDNPAPEKLEAFVEQQVAAILAATKSLASHQPSNAY</sequence>
<comment type="caution">
    <text evidence="6">The sequence shown here is derived from an EMBL/GenBank/DDBJ whole genome shotgun (WGS) entry which is preliminary data.</text>
</comment>
<dbReference type="EMBL" id="JBHUJB010000034">
    <property type="protein sequence ID" value="MFD2158860.1"/>
    <property type="molecule type" value="Genomic_DNA"/>
</dbReference>
<dbReference type="InterPro" id="IPR001647">
    <property type="entry name" value="HTH_TetR"/>
</dbReference>
<evidence type="ECO:0000256" key="3">
    <source>
        <dbReference type="ARBA" id="ARBA00023163"/>
    </source>
</evidence>
<accession>A0ABW4ZAW6</accession>
<dbReference type="InterPro" id="IPR050109">
    <property type="entry name" value="HTH-type_TetR-like_transc_reg"/>
</dbReference>
<feature type="domain" description="HTH tetR-type" evidence="5">
    <location>
        <begin position="1"/>
        <end position="59"/>
    </location>
</feature>
<gene>
    <name evidence="6" type="ORF">ACFSW8_08130</name>
</gene>
<evidence type="ECO:0000259" key="5">
    <source>
        <dbReference type="PROSITE" id="PS50977"/>
    </source>
</evidence>
<reference evidence="7" key="1">
    <citation type="journal article" date="2019" name="Int. J. Syst. Evol. Microbiol.">
        <title>The Global Catalogue of Microorganisms (GCM) 10K type strain sequencing project: providing services to taxonomists for standard genome sequencing and annotation.</title>
        <authorList>
            <consortium name="The Broad Institute Genomics Platform"/>
            <consortium name="The Broad Institute Genome Sequencing Center for Infectious Disease"/>
            <person name="Wu L."/>
            <person name="Ma J."/>
        </authorList>
    </citation>
    <scope>NUCLEOTIDE SEQUENCE [LARGE SCALE GENOMIC DNA]</scope>
    <source>
        <strain evidence="7">CCUG 57942</strain>
    </source>
</reference>
<evidence type="ECO:0000313" key="6">
    <source>
        <dbReference type="EMBL" id="MFD2158860.1"/>
    </source>
</evidence>
<evidence type="ECO:0000256" key="2">
    <source>
        <dbReference type="ARBA" id="ARBA00023125"/>
    </source>
</evidence>
<feature type="DNA-binding region" description="H-T-H motif" evidence="4">
    <location>
        <begin position="22"/>
        <end position="41"/>
    </location>
</feature>
<protein>
    <submittedName>
        <fullName evidence="6">TetR family transcriptional regulator</fullName>
    </submittedName>
</protein>
<dbReference type="Proteomes" id="UP001597389">
    <property type="component" value="Unassembled WGS sequence"/>
</dbReference>
<dbReference type="Gene3D" id="1.10.357.10">
    <property type="entry name" value="Tetracycline Repressor, domain 2"/>
    <property type="match status" value="1"/>
</dbReference>
<evidence type="ECO:0000256" key="1">
    <source>
        <dbReference type="ARBA" id="ARBA00023015"/>
    </source>
</evidence>
<keyword evidence="1" id="KW-0805">Transcription regulation</keyword>
<organism evidence="6 7">
    <name type="scientific">Rubritalea tangerina</name>
    <dbReference type="NCBI Taxonomy" id="430798"/>
    <lineage>
        <taxon>Bacteria</taxon>
        <taxon>Pseudomonadati</taxon>
        <taxon>Verrucomicrobiota</taxon>
        <taxon>Verrucomicrobiia</taxon>
        <taxon>Verrucomicrobiales</taxon>
        <taxon>Rubritaleaceae</taxon>
        <taxon>Rubritalea</taxon>
    </lineage>
</organism>
<proteinExistence type="predicted"/>
<dbReference type="PANTHER" id="PTHR30055:SF234">
    <property type="entry name" value="HTH-TYPE TRANSCRIPTIONAL REGULATOR BETI"/>
    <property type="match status" value="1"/>
</dbReference>
<dbReference type="InterPro" id="IPR009057">
    <property type="entry name" value="Homeodomain-like_sf"/>
</dbReference>
<evidence type="ECO:0000256" key="4">
    <source>
        <dbReference type="PROSITE-ProRule" id="PRU00335"/>
    </source>
</evidence>
<keyword evidence="2 4" id="KW-0238">DNA-binding</keyword>
<keyword evidence="7" id="KW-1185">Reference proteome</keyword>
<dbReference type="PANTHER" id="PTHR30055">
    <property type="entry name" value="HTH-TYPE TRANSCRIPTIONAL REGULATOR RUTR"/>
    <property type="match status" value="1"/>
</dbReference>
<dbReference type="PROSITE" id="PS50977">
    <property type="entry name" value="HTH_TETR_2"/>
    <property type="match status" value="1"/>
</dbReference>